<keyword evidence="3" id="KW-1133">Transmembrane helix</keyword>
<dbReference type="Pfam" id="PF13181">
    <property type="entry name" value="TPR_8"/>
    <property type="match status" value="1"/>
</dbReference>
<dbReference type="Gene3D" id="1.10.1130.10">
    <property type="entry name" value="Flavocytochrome C3, Chain A"/>
    <property type="match status" value="2"/>
</dbReference>
<proteinExistence type="predicted"/>
<evidence type="ECO:0000259" key="4">
    <source>
        <dbReference type="Pfam" id="PF13435"/>
    </source>
</evidence>
<dbReference type="SUPFAM" id="SSF48452">
    <property type="entry name" value="TPR-like"/>
    <property type="match status" value="1"/>
</dbReference>
<dbReference type="SMART" id="SM00028">
    <property type="entry name" value="TPR"/>
    <property type="match status" value="2"/>
</dbReference>
<dbReference type="InterPro" id="IPR011990">
    <property type="entry name" value="TPR-like_helical_dom_sf"/>
</dbReference>
<dbReference type="GO" id="GO:0042279">
    <property type="term" value="F:nitrite reductase (cytochrome, ammonia-forming) activity"/>
    <property type="evidence" value="ECO:0007669"/>
    <property type="project" value="InterPro"/>
</dbReference>
<comment type="caution">
    <text evidence="5">The sequence shown here is derived from an EMBL/GenBank/DDBJ whole genome shotgun (WGS) entry which is preliminary data.</text>
</comment>
<keyword evidence="6" id="KW-1185">Reference proteome</keyword>
<dbReference type="Pfam" id="PF13174">
    <property type="entry name" value="TPR_6"/>
    <property type="match status" value="1"/>
</dbReference>
<dbReference type="InterPro" id="IPR003321">
    <property type="entry name" value="Cyt_c552"/>
</dbReference>
<dbReference type="InterPro" id="IPR023155">
    <property type="entry name" value="Cyt_c-552/4"/>
</dbReference>
<keyword evidence="1" id="KW-0732">Signal</keyword>
<evidence type="ECO:0000256" key="3">
    <source>
        <dbReference type="SAM" id="Phobius"/>
    </source>
</evidence>
<dbReference type="Pfam" id="PF02335">
    <property type="entry name" value="Cytochrom_C552"/>
    <property type="match status" value="1"/>
</dbReference>
<evidence type="ECO:0000256" key="1">
    <source>
        <dbReference type="ARBA" id="ARBA00022729"/>
    </source>
</evidence>
<keyword evidence="3" id="KW-0812">Transmembrane</keyword>
<keyword evidence="2" id="KW-0802">TPR repeat</keyword>
<evidence type="ECO:0000313" key="5">
    <source>
        <dbReference type="EMBL" id="TWT78988.1"/>
    </source>
</evidence>
<accession>A0A5C5YVE6</accession>
<evidence type="ECO:0000256" key="2">
    <source>
        <dbReference type="PROSITE-ProRule" id="PRU00339"/>
    </source>
</evidence>
<sequence>MYNRACSTTVVMVFRFPSPLAGFPPNILLSKNPPHAKKSLPIARLVVAGITVLVGALVFGDYWSAEPLGIEPSYVGRAACIDCHQEESELYAGSDHDLAMDLATEETVLGDFNDVTFEHDGLVNRLFRDGDRFMVRTEGEDGEMHDFHVKYVFGIRPLQNYMVEFDREEGQSEDEVARVQVLRITWDTENKEWFYLRPPDVPEKLEPNDPLHWTGIAQRWQTMCAECHSTNLQEKFDPSTAHYHTTYSEIDVSCEACHGPGSLHVDLANRNSIFWDRNYGYGLVKLKVESTQPQIQTCAPCHSRRGVLDERFRPGDNYHDFFNLERLQPSTYYDDGQIKDEVYVYGSFIQSKMYHQAVRCTDCHDPHSLKLKHSGNETCTSCHQHAAGKYDVPSHHHHEPGTPGAMCVDCHMPETRYMAIDPRRDHSMRVPRPDLSVKIGTPNSCSGCHVEDRKEKLPEELQATFDEYADWILTASEGNETVAKLIAETDKWCDDACVEWYGKERLTPPHFGETIAAFRRGEPDSVKAMVRLIGQSNELAPEIARATALAELGQAGVPEALGKANQIVTAERAQTNSVHPLVLAAAIGIYEVARPQQVIQDLFPLIDHPTRLIRTETIRVIISSGAFRELAGSRRTQVELASEQVRDSMMVAADRGGAHMGWAILLEQQGRTDEAVEAYETAIRVEPLATGARSNLAALLEGLAPRSPGEKGMQMMMRAEQLRREELPLFARDAKVAPNNAFVQYRYGLSLYLSGDMDAALEHLQKAADLEPETEQYQTAVRLIKEKMESDK</sequence>
<dbReference type="InterPro" id="IPR019734">
    <property type="entry name" value="TPR_rpt"/>
</dbReference>
<gene>
    <name evidence="5" type="ORF">CA13_03850</name>
</gene>
<keyword evidence="3" id="KW-0472">Membrane</keyword>
<dbReference type="GO" id="GO:0042597">
    <property type="term" value="C:periplasmic space"/>
    <property type="evidence" value="ECO:0007669"/>
    <property type="project" value="InterPro"/>
</dbReference>
<evidence type="ECO:0000313" key="6">
    <source>
        <dbReference type="Proteomes" id="UP000315010"/>
    </source>
</evidence>
<dbReference type="Gene3D" id="1.25.40.10">
    <property type="entry name" value="Tetratricopeptide repeat domain"/>
    <property type="match status" value="2"/>
</dbReference>
<dbReference type="Proteomes" id="UP000315010">
    <property type="component" value="Unassembled WGS sequence"/>
</dbReference>
<dbReference type="EMBL" id="SJPJ01000001">
    <property type="protein sequence ID" value="TWT78988.1"/>
    <property type="molecule type" value="Genomic_DNA"/>
</dbReference>
<reference evidence="5 6" key="1">
    <citation type="submission" date="2019-02" db="EMBL/GenBank/DDBJ databases">
        <title>Deep-cultivation of Planctomycetes and their phenomic and genomic characterization uncovers novel biology.</title>
        <authorList>
            <person name="Wiegand S."/>
            <person name="Jogler M."/>
            <person name="Boedeker C."/>
            <person name="Pinto D."/>
            <person name="Vollmers J."/>
            <person name="Rivas-Marin E."/>
            <person name="Kohn T."/>
            <person name="Peeters S.H."/>
            <person name="Heuer A."/>
            <person name="Rast P."/>
            <person name="Oberbeckmann S."/>
            <person name="Bunk B."/>
            <person name="Jeske O."/>
            <person name="Meyerdierks A."/>
            <person name="Storesund J.E."/>
            <person name="Kallscheuer N."/>
            <person name="Luecker S."/>
            <person name="Lage O.M."/>
            <person name="Pohl T."/>
            <person name="Merkel B.J."/>
            <person name="Hornburger P."/>
            <person name="Mueller R.-W."/>
            <person name="Bruemmer F."/>
            <person name="Labrenz M."/>
            <person name="Spormann A.M."/>
            <person name="Op Den Camp H."/>
            <person name="Overmann J."/>
            <person name="Amann R."/>
            <person name="Jetten M.S.M."/>
            <person name="Mascher T."/>
            <person name="Medema M.H."/>
            <person name="Devos D.P."/>
            <person name="Kaster A.-K."/>
            <person name="Ovreas L."/>
            <person name="Rohde M."/>
            <person name="Galperin M.Y."/>
            <person name="Jogler C."/>
        </authorList>
    </citation>
    <scope>NUCLEOTIDE SEQUENCE [LARGE SCALE GENOMIC DNA]</scope>
    <source>
        <strain evidence="5 6">CA13</strain>
    </source>
</reference>
<dbReference type="AlphaFoldDB" id="A0A5C5YVE6"/>
<feature type="domain" description="Cytochrome c-552/4" evidence="4">
    <location>
        <begin position="221"/>
        <end position="259"/>
    </location>
</feature>
<dbReference type="PROSITE" id="PS50005">
    <property type="entry name" value="TPR"/>
    <property type="match status" value="1"/>
</dbReference>
<organism evidence="5 6">
    <name type="scientific">Novipirellula herctigrandis</name>
    <dbReference type="NCBI Taxonomy" id="2527986"/>
    <lineage>
        <taxon>Bacteria</taxon>
        <taxon>Pseudomonadati</taxon>
        <taxon>Planctomycetota</taxon>
        <taxon>Planctomycetia</taxon>
        <taxon>Pirellulales</taxon>
        <taxon>Pirellulaceae</taxon>
        <taxon>Novipirellula</taxon>
    </lineage>
</organism>
<name>A0A5C5YVE6_9BACT</name>
<dbReference type="PANTHER" id="PTHR35038:SF8">
    <property type="entry name" value="C-TYPE POLYHEME CYTOCHROME OMCC"/>
    <property type="match status" value="1"/>
</dbReference>
<dbReference type="InterPro" id="IPR051829">
    <property type="entry name" value="Multiheme_Cytochr_ET"/>
</dbReference>
<feature type="transmembrane region" description="Helical" evidence="3">
    <location>
        <begin position="42"/>
        <end position="63"/>
    </location>
</feature>
<dbReference type="InterPro" id="IPR036280">
    <property type="entry name" value="Multihaem_cyt_sf"/>
</dbReference>
<feature type="repeat" description="TPR" evidence="2">
    <location>
        <begin position="741"/>
        <end position="774"/>
    </location>
</feature>
<protein>
    <submittedName>
        <fullName evidence="5">Tetratricopeptide repeat protein</fullName>
    </submittedName>
</protein>
<dbReference type="PANTHER" id="PTHR35038">
    <property type="entry name" value="DISSIMILATORY SULFITE REDUCTASE SIRA"/>
    <property type="match status" value="1"/>
</dbReference>
<dbReference type="SUPFAM" id="SSF48695">
    <property type="entry name" value="Multiheme cytochromes"/>
    <property type="match status" value="1"/>
</dbReference>
<dbReference type="Pfam" id="PF13435">
    <property type="entry name" value="Cytochrome_C554"/>
    <property type="match status" value="1"/>
</dbReference>